<reference evidence="1 2" key="1">
    <citation type="journal article" date="2017" name="Infect. Genet. Evol.">
        <title>Comparative genome analysis of fish pathogen Flavobacterium columnare reveals extensive sequence diversity within the species.</title>
        <authorList>
            <person name="Kayansamruaj P."/>
            <person name="Dong H.T."/>
            <person name="Hirono I."/>
            <person name="Kondo H."/>
            <person name="Senapin S."/>
            <person name="Rodkhum C."/>
        </authorList>
    </citation>
    <scope>NUCLEOTIDE SEQUENCE [LARGE SCALE GENOMIC DNA]</scope>
    <source>
        <strain evidence="1 2">1214</strain>
    </source>
</reference>
<name>A0A246G7G8_9FLAO</name>
<evidence type="ECO:0000313" key="2">
    <source>
        <dbReference type="Proteomes" id="UP000198034"/>
    </source>
</evidence>
<accession>A0A246G7G8</accession>
<dbReference type="Proteomes" id="UP000198034">
    <property type="component" value="Unassembled WGS sequence"/>
</dbReference>
<proteinExistence type="predicted"/>
<organism evidence="1 2">
    <name type="scientific">Flavobacterium columnare</name>
    <dbReference type="NCBI Taxonomy" id="996"/>
    <lineage>
        <taxon>Bacteria</taxon>
        <taxon>Pseudomonadati</taxon>
        <taxon>Bacteroidota</taxon>
        <taxon>Flavobacteriia</taxon>
        <taxon>Flavobacteriales</taxon>
        <taxon>Flavobacteriaceae</taxon>
        <taxon>Flavobacterium</taxon>
    </lineage>
</organism>
<dbReference type="EMBL" id="MTCY01000071">
    <property type="protein sequence ID" value="OWP74436.1"/>
    <property type="molecule type" value="Genomic_DNA"/>
</dbReference>
<gene>
    <name evidence="1" type="ORF">BWK62_14375</name>
</gene>
<protein>
    <submittedName>
        <fullName evidence="1">Uncharacterized protein</fullName>
    </submittedName>
</protein>
<evidence type="ECO:0000313" key="1">
    <source>
        <dbReference type="EMBL" id="OWP74436.1"/>
    </source>
</evidence>
<comment type="caution">
    <text evidence="1">The sequence shown here is derived from an EMBL/GenBank/DDBJ whole genome shotgun (WGS) entry which is preliminary data.</text>
</comment>
<sequence>MTQYYYELDCSAVMCYFTIKINDVEIFSLNVEGQIASDIPINNGILEKGEQIIEITMYPLKGEKELHKEAYVRYKVIEFDVSSGDFKYLNQFQEHQTIPVKKGIPVIKNSSIFNANVSYKLDAWQNSKNLKDLNIDLKKEIVSRYNEIIQIINEEQYDKLKKLLKMKFDNLAICMYLNKNEAQQKIDNLIDDFKSGFKPQKLTGTEVLEYSAKNKLVCLKRLDGKNALKLINQKTHEELELMMYFYMPQGKTDFEII</sequence>
<dbReference type="AlphaFoldDB" id="A0A246G7G8"/>